<keyword evidence="1" id="KW-0812">Transmembrane</keyword>
<dbReference type="OrthoDB" id="9909019at2759"/>
<dbReference type="EMBL" id="NCKU01005219">
    <property type="protein sequence ID" value="RWS04857.1"/>
    <property type="molecule type" value="Genomic_DNA"/>
</dbReference>
<proteinExistence type="predicted"/>
<name>A0A443QPD4_9ACAR</name>
<keyword evidence="3" id="KW-1185">Reference proteome</keyword>
<reference evidence="2 3" key="1">
    <citation type="journal article" date="2018" name="Gigascience">
        <title>Genomes of trombidid mites reveal novel predicted allergens and laterally-transferred genes associated with secondary metabolism.</title>
        <authorList>
            <person name="Dong X."/>
            <person name="Chaisiri K."/>
            <person name="Xia D."/>
            <person name="Armstrong S.D."/>
            <person name="Fang Y."/>
            <person name="Donnelly M.J."/>
            <person name="Kadowaki T."/>
            <person name="McGarry J.W."/>
            <person name="Darby A.C."/>
            <person name="Makepeace B.L."/>
        </authorList>
    </citation>
    <scope>NUCLEOTIDE SEQUENCE [LARGE SCALE GENOMIC DNA]</scope>
    <source>
        <strain evidence="2">UoL-WK</strain>
    </source>
</reference>
<evidence type="ECO:0000313" key="2">
    <source>
        <dbReference type="EMBL" id="RWS04857.1"/>
    </source>
</evidence>
<keyword evidence="1" id="KW-0472">Membrane</keyword>
<evidence type="ECO:0000313" key="3">
    <source>
        <dbReference type="Proteomes" id="UP000285301"/>
    </source>
</evidence>
<accession>A0A443QPD4</accession>
<dbReference type="GO" id="GO:0016740">
    <property type="term" value="F:transferase activity"/>
    <property type="evidence" value="ECO:0007669"/>
    <property type="project" value="UniProtKB-KW"/>
</dbReference>
<keyword evidence="2" id="KW-0808">Transferase</keyword>
<dbReference type="Proteomes" id="UP000285301">
    <property type="component" value="Unassembled WGS sequence"/>
</dbReference>
<dbReference type="STRING" id="1965070.A0A443QPD4"/>
<protein>
    <submittedName>
        <fullName evidence="2">Palmitoyltransferase ZDHHC2-like protein</fullName>
    </submittedName>
</protein>
<keyword evidence="1" id="KW-1133">Transmembrane helix</keyword>
<gene>
    <name evidence="2" type="ORF">B4U79_01666</name>
</gene>
<feature type="transmembrane region" description="Helical" evidence="1">
    <location>
        <begin position="65"/>
        <end position="87"/>
    </location>
</feature>
<dbReference type="AlphaFoldDB" id="A0A443QPD4"/>
<organism evidence="2 3">
    <name type="scientific">Dinothrombium tinctorium</name>
    <dbReference type="NCBI Taxonomy" id="1965070"/>
    <lineage>
        <taxon>Eukaryota</taxon>
        <taxon>Metazoa</taxon>
        <taxon>Ecdysozoa</taxon>
        <taxon>Arthropoda</taxon>
        <taxon>Chelicerata</taxon>
        <taxon>Arachnida</taxon>
        <taxon>Acari</taxon>
        <taxon>Acariformes</taxon>
        <taxon>Trombidiformes</taxon>
        <taxon>Prostigmata</taxon>
        <taxon>Anystina</taxon>
        <taxon>Parasitengona</taxon>
        <taxon>Trombidioidea</taxon>
        <taxon>Trombidiidae</taxon>
        <taxon>Dinothrombium</taxon>
    </lineage>
</organism>
<sequence>MSTNESTYPMPSSVMGPQKNSFIYNKCQFCVNIFKWVPVVFITAVLAWGYYAYVFELCISTMESVILKIVCLICFHFFYIMTFWSYWQTIIAKPGVVPRSFWFTYADFERLQKETTEEGRTQIISEIIAERQLPVLCRTYSGSYRLCEKCKYQNWCQIFGTSKLKWFLPMYTSIGDGVQYPVKIHSEHAQDIQEAYTAQKSLLHSDSDRQRQVNQQTMMLAATQKQTNFYNSIPTSTDSGPLAVTDSAQASTSEVTIPLSVGNDEEIQGTGVVHKCRYQMNADEESNNPLLNGYDEEANIERTSVSLNEKGDSQINSNAEEYSSFSGRTKEVCEKFIESKPSLIAPSDHFENVNLVNL</sequence>
<feature type="transmembrane region" description="Helical" evidence="1">
    <location>
        <begin position="33"/>
        <end position="53"/>
    </location>
</feature>
<evidence type="ECO:0000256" key="1">
    <source>
        <dbReference type="SAM" id="Phobius"/>
    </source>
</evidence>
<comment type="caution">
    <text evidence="2">The sequence shown here is derived from an EMBL/GenBank/DDBJ whole genome shotgun (WGS) entry which is preliminary data.</text>
</comment>